<dbReference type="InterPro" id="IPR029493">
    <property type="entry name" value="RecD2-like_HHH"/>
</dbReference>
<comment type="caution">
    <text evidence="8">The sequence shown here is derived from an EMBL/GenBank/DDBJ whole genome shotgun (WGS) entry which is preliminary data.</text>
</comment>
<dbReference type="InterPro" id="IPR006345">
    <property type="entry name" value="RecD2"/>
</dbReference>
<dbReference type="Gene3D" id="3.40.50.300">
    <property type="entry name" value="P-loop containing nucleotide triphosphate hydrolases"/>
    <property type="match status" value="2"/>
</dbReference>
<evidence type="ECO:0000259" key="4">
    <source>
        <dbReference type="Pfam" id="PF13538"/>
    </source>
</evidence>
<protein>
    <recommendedName>
        <fullName evidence="3">ATP-dependent RecD2 DNA helicase</fullName>
        <ecNumber evidence="3">5.6.2.3</ecNumber>
    </recommendedName>
    <alternativeName>
        <fullName evidence="3">DNA 5'-3' helicase subunit RecD2</fullName>
    </alternativeName>
</protein>
<accession>A0ABW4HW08</accession>
<feature type="domain" description="ATP-dependent RecD2 DNA helicase SH3" evidence="6">
    <location>
        <begin position="601"/>
        <end position="671"/>
    </location>
</feature>
<keyword evidence="2 3" id="KW-0067">ATP-binding</keyword>
<dbReference type="Pfam" id="PF13245">
    <property type="entry name" value="AAA_19"/>
    <property type="match status" value="1"/>
</dbReference>
<sequence length="787" mass="89693">MAKKPACKILAITKREVLQMEEKKQNEKGYIRGVVLYTIFQNQSENFSIIKVKIEDTNEEYDEKEIVVKGYFSELTEENSYYFYGTFEQHARFGMQYRVDSYQTYIPDTKEGLISYLSSDLFYSIGVKTATKIVDKLGLNAISHILEDPECLDGIPGITKKTRDQLHKSLEEHQGFERIAITLSNYQIGLKMAQQIYQEYKEDAIIKLADDPYQLVFDIEGFGFQTADRIARMNGLAVDHPTRTGAGCVFVLQRSMQDGHVYLPYDYCIREVIQLLGFQIEEQVVMEQLDTLNIEKKIIIHDGNVYLPSLYYAEDGFATNLNRIMQSELEDRTTLAELMKITGEIEEEEVLSYGKEQFHAIEKSLSSRIMILTGGPGTGKTTVIKGIVKAYAAIHDVSLDIDDYEKKAEFPFVLTAPTGRAAKRLSESTGLPAYTIHRLLGWNGTDGFDKDEHEQLSGRFLIVDEFSMVDIWLANHLFKAIPDDMQILMVGDEDQLPSVGPGQVLSDLLASDKIPVVRLQEVYRQQEGSKIIELAHEIKNNALTPQSLKKAKDFSFLSVNNNQIVEAITKIFKHAMDKGIDTNDIQVLAPIYKTEAGINRINEELQQMLNPKTDKKREIQVSDVSYRVGDRVIQLVNQPEDGVFNGDIGEVVAIFFAKENKEKKDQIVIAFDEREVVYERQDFLNFMHAYCISIHKSQGSEFPIVVLPVISSYHRMLRKNLLYTAITRSKESLIICGDSSAFMRGVTTIDTNQRYTSLIEQLEKRIEIEPQVDSSEESEALDPYDFM</sequence>
<feature type="domain" description="ATP-dependent RecD2 DNA helicase OB-fold" evidence="7">
    <location>
        <begin position="30"/>
        <end position="107"/>
    </location>
</feature>
<dbReference type="InterPro" id="IPR041451">
    <property type="entry name" value="RecD2_SH13"/>
</dbReference>
<dbReference type="EC" id="5.6.2.3" evidence="3"/>
<evidence type="ECO:0000313" key="8">
    <source>
        <dbReference type="EMBL" id="MFD1609839.1"/>
    </source>
</evidence>
<dbReference type="InterPro" id="IPR027785">
    <property type="entry name" value="UvrD-like_helicase_C"/>
</dbReference>
<keyword evidence="1 3" id="KW-0547">Nucleotide-binding</keyword>
<comment type="function">
    <text evidence="3">DNA-dependent ATPase and ATP-dependent 5'-3' DNA helicase. Has no activity on blunt DNA or DNA with 3'-overhangs, requires at least 10 bases of 5'-ssDNA for helicase activity.</text>
</comment>
<dbReference type="Gene3D" id="1.10.10.2220">
    <property type="match status" value="1"/>
</dbReference>
<feature type="domain" description="UvrD-like helicase C-terminal" evidence="4">
    <location>
        <begin position="688"/>
        <end position="735"/>
    </location>
</feature>
<dbReference type="SUPFAM" id="SSF52540">
    <property type="entry name" value="P-loop containing nucleoside triphosphate hydrolases"/>
    <property type="match status" value="2"/>
</dbReference>
<dbReference type="Gene3D" id="2.30.30.940">
    <property type="match status" value="1"/>
</dbReference>
<proteinExistence type="inferred from homology"/>
<keyword evidence="3" id="KW-0347">Helicase</keyword>
<keyword evidence="3" id="KW-0238">DNA-binding</keyword>
<feature type="binding site" evidence="3">
    <location>
        <begin position="377"/>
        <end position="381"/>
    </location>
    <ligand>
        <name>ATP</name>
        <dbReference type="ChEBI" id="CHEBI:30616"/>
    </ligand>
</feature>
<evidence type="ECO:0000259" key="6">
    <source>
        <dbReference type="Pfam" id="PF18335"/>
    </source>
</evidence>
<evidence type="ECO:0000313" key="9">
    <source>
        <dbReference type="Proteomes" id="UP001597221"/>
    </source>
</evidence>
<reference evidence="9" key="1">
    <citation type="journal article" date="2019" name="Int. J. Syst. Evol. Microbiol.">
        <title>The Global Catalogue of Microorganisms (GCM) 10K type strain sequencing project: providing services to taxonomists for standard genome sequencing and annotation.</title>
        <authorList>
            <consortium name="The Broad Institute Genomics Platform"/>
            <consortium name="The Broad Institute Genome Sequencing Center for Infectious Disease"/>
            <person name="Wu L."/>
            <person name="Ma J."/>
        </authorList>
    </citation>
    <scope>NUCLEOTIDE SEQUENCE [LARGE SCALE GENOMIC DNA]</scope>
    <source>
        <strain evidence="9">CGMCC 1.12376</strain>
    </source>
</reference>
<dbReference type="CDD" id="cd17933">
    <property type="entry name" value="DEXSc_RecD-like"/>
    <property type="match status" value="1"/>
</dbReference>
<keyword evidence="3" id="KW-0413">Isomerase</keyword>
<dbReference type="InterPro" id="IPR027417">
    <property type="entry name" value="P-loop_NTPase"/>
</dbReference>
<dbReference type="Pfam" id="PF23139">
    <property type="entry name" value="OB_YrrC"/>
    <property type="match status" value="1"/>
</dbReference>
<dbReference type="RefSeq" id="WP_379599372.1">
    <property type="nucleotide sequence ID" value="NZ_JBHUDE010000164.1"/>
</dbReference>
<evidence type="ECO:0000259" key="5">
    <source>
        <dbReference type="Pfam" id="PF14490"/>
    </source>
</evidence>
<dbReference type="InterPro" id="IPR055446">
    <property type="entry name" value="RecD2_N_OB"/>
</dbReference>
<organism evidence="8 9">
    <name type="scientific">Oceanobacillus luteolus</name>
    <dbReference type="NCBI Taxonomy" id="1274358"/>
    <lineage>
        <taxon>Bacteria</taxon>
        <taxon>Bacillati</taxon>
        <taxon>Bacillota</taxon>
        <taxon>Bacilli</taxon>
        <taxon>Bacillales</taxon>
        <taxon>Bacillaceae</taxon>
        <taxon>Oceanobacillus</taxon>
    </lineage>
</organism>
<dbReference type="Proteomes" id="UP001597221">
    <property type="component" value="Unassembled WGS sequence"/>
</dbReference>
<evidence type="ECO:0000256" key="2">
    <source>
        <dbReference type="ARBA" id="ARBA00022840"/>
    </source>
</evidence>
<evidence type="ECO:0000256" key="3">
    <source>
        <dbReference type="HAMAP-Rule" id="MF_01488"/>
    </source>
</evidence>
<dbReference type="NCBIfam" id="TIGR01448">
    <property type="entry name" value="recD_rel"/>
    <property type="match status" value="1"/>
</dbReference>
<dbReference type="Pfam" id="PF18335">
    <property type="entry name" value="SH3_13"/>
    <property type="match status" value="1"/>
</dbReference>
<evidence type="ECO:0000259" key="7">
    <source>
        <dbReference type="Pfam" id="PF23139"/>
    </source>
</evidence>
<dbReference type="InterPro" id="IPR050534">
    <property type="entry name" value="Coronavir_polyprotein_1ab"/>
</dbReference>
<comment type="similarity">
    <text evidence="3">Belongs to the RecD family. RecD2 subfamily.</text>
</comment>
<dbReference type="PANTHER" id="PTHR43788">
    <property type="entry name" value="DNA2/NAM7 HELICASE FAMILY MEMBER"/>
    <property type="match status" value="1"/>
</dbReference>
<dbReference type="Pfam" id="PF13538">
    <property type="entry name" value="UvrD_C_2"/>
    <property type="match status" value="1"/>
</dbReference>
<dbReference type="Pfam" id="PF14490">
    <property type="entry name" value="HHH_RecD2"/>
    <property type="match status" value="1"/>
</dbReference>
<comment type="catalytic activity">
    <reaction evidence="3">
        <text>ATP + H2O = ADP + phosphate + H(+)</text>
        <dbReference type="Rhea" id="RHEA:13065"/>
        <dbReference type="ChEBI" id="CHEBI:15377"/>
        <dbReference type="ChEBI" id="CHEBI:15378"/>
        <dbReference type="ChEBI" id="CHEBI:30616"/>
        <dbReference type="ChEBI" id="CHEBI:43474"/>
        <dbReference type="ChEBI" id="CHEBI:456216"/>
        <dbReference type="EC" id="5.6.2.3"/>
    </reaction>
</comment>
<evidence type="ECO:0000256" key="1">
    <source>
        <dbReference type="ARBA" id="ARBA00022741"/>
    </source>
</evidence>
<dbReference type="EMBL" id="JBHUDE010000164">
    <property type="protein sequence ID" value="MFD1609839.1"/>
    <property type="molecule type" value="Genomic_DNA"/>
</dbReference>
<dbReference type="HAMAP" id="MF_01488">
    <property type="entry name" value="RecD2"/>
    <property type="match status" value="1"/>
</dbReference>
<gene>
    <name evidence="3" type="primary">recD2</name>
    <name evidence="8" type="ORF">ACFSBH_19660</name>
</gene>
<feature type="domain" description="ATP-dependent RecD2 DNA helicase-like helix-hairpin-helix" evidence="5">
    <location>
        <begin position="172"/>
        <end position="262"/>
    </location>
</feature>
<dbReference type="PANTHER" id="PTHR43788:SF6">
    <property type="entry name" value="DNA HELICASE B"/>
    <property type="match status" value="1"/>
</dbReference>
<keyword evidence="3" id="KW-0378">Hydrolase</keyword>
<dbReference type="CDD" id="cd18809">
    <property type="entry name" value="SF1_C_RecD"/>
    <property type="match status" value="1"/>
</dbReference>
<name>A0ABW4HW08_9BACI</name>
<keyword evidence="9" id="KW-1185">Reference proteome</keyword>